<dbReference type="HOGENOM" id="CLU_025694_1_2_1"/>
<evidence type="ECO:0000256" key="9">
    <source>
        <dbReference type="ARBA" id="ARBA00023295"/>
    </source>
</evidence>
<evidence type="ECO:0000313" key="13">
    <source>
        <dbReference type="EMBL" id="CEJ81046.1"/>
    </source>
</evidence>
<gene>
    <name evidence="13" type="ORF">VHEMI01198</name>
</gene>
<evidence type="ECO:0000256" key="6">
    <source>
        <dbReference type="ARBA" id="ARBA00022801"/>
    </source>
</evidence>
<comment type="catalytic activity">
    <reaction evidence="1 10">
        <text>Random hydrolysis of (1-&gt;6)-alpha-D-mannosidic linkages in unbranched (1-&gt;6)-mannans.</text>
        <dbReference type="EC" id="3.2.1.101"/>
    </reaction>
</comment>
<name>A0A0A1SSF5_9HYPO</name>
<evidence type="ECO:0000256" key="3">
    <source>
        <dbReference type="ARBA" id="ARBA00009699"/>
    </source>
</evidence>
<sequence length="463" mass="51121">MRPTILTLAATLASPAQAVFYKIGNTAEIKESARTLAYDMSSYYKGNQSGQTVGILPGPPDPGNPNAGDYFWYVAGAMFGTFIDYWHLTGDDSYNKMVIDGMIAQIGERKNYEPTNWTISLGNDDQAFWGMAALSAAESKFPNPPIDQPTWIDLAHSVWNSQHSRLDNLCGDGLHWQTTPQNKGYNYKNVIANACFINMGVRLARYTGNDTFIQSADDIWDWMWGLNYIDHQTWAIYDGAYTDDNCKEVNKATYSANGAVLIEAVAYLYNYTQGADRQKWGGRLDNLLDKFLVNNFNNSIAYEPNCEPWDKCKTDQKCMKGYTHRFLSVTTQLAPHTKTKIAPVLQKSVEAAVNQCTGGPTGRKCGFMWRDGIYVDPQKMAAPTTGACETMSVFGAVISMLYDNAPAPITLSSGGISNSTNDIYKQNSPIVFSPITTADKAGAAIITILVLVVGITPMIWADR</sequence>
<protein>
    <recommendedName>
        <fullName evidence="4 10">Mannan endo-1,6-alpha-mannosidase</fullName>
        <ecNumber evidence="4 10">3.2.1.101</ecNumber>
    </recommendedName>
</protein>
<dbReference type="GO" id="GO:0008496">
    <property type="term" value="F:mannan endo-1,6-alpha-mannosidase activity"/>
    <property type="evidence" value="ECO:0007669"/>
    <property type="project" value="UniProtKB-UniRule"/>
</dbReference>
<dbReference type="InterPro" id="IPR014480">
    <property type="entry name" value="Mannan-1_6-alpha_mannosidase"/>
</dbReference>
<keyword evidence="14" id="KW-1185">Reference proteome</keyword>
<evidence type="ECO:0000256" key="7">
    <source>
        <dbReference type="ARBA" id="ARBA00023136"/>
    </source>
</evidence>
<keyword evidence="11" id="KW-0812">Transmembrane</keyword>
<dbReference type="FunFam" id="1.50.10.20:FF:000006">
    <property type="entry name" value="Mannan endo-1,6-alpha-mannosidase"/>
    <property type="match status" value="1"/>
</dbReference>
<keyword evidence="8" id="KW-0325">Glycoprotein</keyword>
<evidence type="ECO:0000256" key="8">
    <source>
        <dbReference type="ARBA" id="ARBA00023180"/>
    </source>
</evidence>
<dbReference type="GO" id="GO:0016052">
    <property type="term" value="P:carbohydrate catabolic process"/>
    <property type="evidence" value="ECO:0007669"/>
    <property type="project" value="InterPro"/>
</dbReference>
<evidence type="ECO:0000256" key="5">
    <source>
        <dbReference type="ARBA" id="ARBA00022729"/>
    </source>
</evidence>
<keyword evidence="7 11" id="KW-0472">Membrane</keyword>
<dbReference type="Pfam" id="PF03663">
    <property type="entry name" value="Glyco_hydro_76"/>
    <property type="match status" value="1"/>
</dbReference>
<dbReference type="InterPro" id="IPR005198">
    <property type="entry name" value="Glyco_hydro_76"/>
</dbReference>
<dbReference type="OrthoDB" id="4187847at2759"/>
<dbReference type="Proteomes" id="UP000039046">
    <property type="component" value="Unassembled WGS sequence"/>
</dbReference>
<comment type="subcellular location">
    <subcellularLocation>
        <location evidence="2">Endomembrane system</location>
    </subcellularLocation>
</comment>
<dbReference type="PANTHER" id="PTHR12145:SF36">
    <property type="entry name" value="MANNAN ENDO-1,6-ALPHA-MANNOSIDASE DCW1"/>
    <property type="match status" value="1"/>
</dbReference>
<comment type="similarity">
    <text evidence="3 10">Belongs to the glycosyl hydrolase 76 family.</text>
</comment>
<proteinExistence type="inferred from homology"/>
<evidence type="ECO:0000256" key="4">
    <source>
        <dbReference type="ARBA" id="ARBA00012350"/>
    </source>
</evidence>
<feature type="signal peptide" evidence="12">
    <location>
        <begin position="1"/>
        <end position="18"/>
    </location>
</feature>
<organism evidence="13 14">
    <name type="scientific">[Torrubiella] hemipterigena</name>
    <dbReference type="NCBI Taxonomy" id="1531966"/>
    <lineage>
        <taxon>Eukaryota</taxon>
        <taxon>Fungi</taxon>
        <taxon>Dikarya</taxon>
        <taxon>Ascomycota</taxon>
        <taxon>Pezizomycotina</taxon>
        <taxon>Sordariomycetes</taxon>
        <taxon>Hypocreomycetidae</taxon>
        <taxon>Hypocreales</taxon>
        <taxon>Clavicipitaceae</taxon>
        <taxon>Clavicipitaceae incertae sedis</taxon>
        <taxon>'Torrubiella' clade</taxon>
    </lineage>
</organism>
<evidence type="ECO:0000256" key="12">
    <source>
        <dbReference type="SAM" id="SignalP"/>
    </source>
</evidence>
<dbReference type="EMBL" id="CDHN01000001">
    <property type="protein sequence ID" value="CEJ81046.1"/>
    <property type="molecule type" value="Genomic_DNA"/>
</dbReference>
<dbReference type="PIRSF" id="PIRSF016302">
    <property type="entry name" value="Man_a_manosd"/>
    <property type="match status" value="1"/>
</dbReference>
<keyword evidence="11" id="KW-1133">Transmembrane helix</keyword>
<keyword evidence="6 10" id="KW-0378">Hydrolase</keyword>
<dbReference type="EC" id="3.2.1.101" evidence="4 10"/>
<dbReference type="AlphaFoldDB" id="A0A0A1SSF5"/>
<accession>A0A0A1SSF5</accession>
<evidence type="ECO:0000256" key="2">
    <source>
        <dbReference type="ARBA" id="ARBA00004308"/>
    </source>
</evidence>
<evidence type="ECO:0000313" key="14">
    <source>
        <dbReference type="Proteomes" id="UP000039046"/>
    </source>
</evidence>
<evidence type="ECO:0000256" key="11">
    <source>
        <dbReference type="SAM" id="Phobius"/>
    </source>
</evidence>
<dbReference type="STRING" id="1531966.A0A0A1SSF5"/>
<dbReference type="InterPro" id="IPR008928">
    <property type="entry name" value="6-hairpin_glycosidase_sf"/>
</dbReference>
<reference evidence="13 14" key="1">
    <citation type="journal article" date="2015" name="Genome Announc.">
        <title>Draft Genome Sequence and Gene Annotation of the Entomopathogenic Fungus Verticillium hemipterigenum.</title>
        <authorList>
            <person name="Horn F."/>
            <person name="Habel A."/>
            <person name="Scharf D.H."/>
            <person name="Dworschak J."/>
            <person name="Brakhage A.A."/>
            <person name="Guthke R."/>
            <person name="Hertweck C."/>
            <person name="Linde J."/>
        </authorList>
    </citation>
    <scope>NUCLEOTIDE SEQUENCE [LARGE SCALE GENOMIC DNA]</scope>
</reference>
<evidence type="ECO:0000256" key="1">
    <source>
        <dbReference type="ARBA" id="ARBA00001452"/>
    </source>
</evidence>
<keyword evidence="5 12" id="KW-0732">Signal</keyword>
<dbReference type="GO" id="GO:0009272">
    <property type="term" value="P:fungal-type cell wall biogenesis"/>
    <property type="evidence" value="ECO:0007669"/>
    <property type="project" value="TreeGrafter"/>
</dbReference>
<feature type="transmembrane region" description="Helical" evidence="11">
    <location>
        <begin position="441"/>
        <end position="461"/>
    </location>
</feature>
<dbReference type="Gene3D" id="1.50.10.20">
    <property type="match status" value="1"/>
</dbReference>
<keyword evidence="9 10" id="KW-0326">Glycosidase</keyword>
<feature type="chain" id="PRO_5001978648" description="Mannan endo-1,6-alpha-mannosidase" evidence="12">
    <location>
        <begin position="19"/>
        <end position="463"/>
    </location>
</feature>
<dbReference type="SUPFAM" id="SSF48208">
    <property type="entry name" value="Six-hairpin glycosidases"/>
    <property type="match status" value="1"/>
</dbReference>
<dbReference type="GO" id="GO:0012505">
    <property type="term" value="C:endomembrane system"/>
    <property type="evidence" value="ECO:0007669"/>
    <property type="project" value="UniProtKB-SubCell"/>
</dbReference>
<evidence type="ECO:0000256" key="10">
    <source>
        <dbReference type="PIRNR" id="PIRNR016302"/>
    </source>
</evidence>
<dbReference type="PANTHER" id="PTHR12145">
    <property type="entry name" value="MANNAN ENDO-1,6-ALPHA-MANNOSIDASE DCW1"/>
    <property type="match status" value="1"/>
</dbReference>